<reference evidence="2" key="1">
    <citation type="submission" date="2017-01" db="EMBL/GenBank/DDBJ databases">
        <title>Comparative genomics of anhydrobiosis in the tardigrade Hypsibius dujardini.</title>
        <authorList>
            <person name="Yoshida Y."/>
            <person name="Koutsovoulos G."/>
            <person name="Laetsch D."/>
            <person name="Stevens L."/>
            <person name="Kumar S."/>
            <person name="Horikawa D."/>
            <person name="Ishino K."/>
            <person name="Komine S."/>
            <person name="Tomita M."/>
            <person name="Blaxter M."/>
            <person name="Arakawa K."/>
        </authorList>
    </citation>
    <scope>NUCLEOTIDE SEQUENCE [LARGE SCALE GENOMIC DNA]</scope>
    <source>
        <strain evidence="2">Z151</strain>
    </source>
</reference>
<gene>
    <name evidence="1" type="ORF">BV898_18261</name>
</gene>
<evidence type="ECO:0000313" key="2">
    <source>
        <dbReference type="Proteomes" id="UP000192578"/>
    </source>
</evidence>
<accession>A0A9X6RNA8</accession>
<name>A0A9X6RNA8_HYPEX</name>
<proteinExistence type="predicted"/>
<sequence>MAGMANSSSKCIEQMHFSRDVEKWWSGGPGSPWMRMRVVALLSPGEVEVADRLTLAVEFVADRSVVAPGYAAESIHLLEEQKMWTLKNSILSNK</sequence>
<protein>
    <submittedName>
        <fullName evidence="1">Uncharacterized protein</fullName>
    </submittedName>
</protein>
<evidence type="ECO:0000313" key="1">
    <source>
        <dbReference type="EMBL" id="OWA53840.1"/>
    </source>
</evidence>
<dbReference type="AlphaFoldDB" id="A0A9X6RNA8"/>
<organism evidence="1 2">
    <name type="scientific">Hypsibius exemplaris</name>
    <name type="common">Freshwater tardigrade</name>
    <dbReference type="NCBI Taxonomy" id="2072580"/>
    <lineage>
        <taxon>Eukaryota</taxon>
        <taxon>Metazoa</taxon>
        <taxon>Ecdysozoa</taxon>
        <taxon>Tardigrada</taxon>
        <taxon>Eutardigrada</taxon>
        <taxon>Parachela</taxon>
        <taxon>Hypsibioidea</taxon>
        <taxon>Hypsibiidae</taxon>
        <taxon>Hypsibius</taxon>
    </lineage>
</organism>
<keyword evidence="2" id="KW-1185">Reference proteome</keyword>
<dbReference type="EMBL" id="MTYJ01000349">
    <property type="protein sequence ID" value="OWA53840.1"/>
    <property type="molecule type" value="Genomic_DNA"/>
</dbReference>
<comment type="caution">
    <text evidence="1">The sequence shown here is derived from an EMBL/GenBank/DDBJ whole genome shotgun (WGS) entry which is preliminary data.</text>
</comment>
<dbReference type="Proteomes" id="UP000192578">
    <property type="component" value="Unassembled WGS sequence"/>
</dbReference>